<proteinExistence type="predicted"/>
<accession>A0A1H7MPT0</accession>
<dbReference type="AlphaFoldDB" id="A0A1H7MPT0"/>
<dbReference type="EMBL" id="FOAT01000012">
    <property type="protein sequence ID" value="SEL13326.1"/>
    <property type="molecule type" value="Genomic_DNA"/>
</dbReference>
<reference evidence="1 2" key="1">
    <citation type="submission" date="2016-10" db="EMBL/GenBank/DDBJ databases">
        <authorList>
            <person name="de Groot N.N."/>
        </authorList>
    </citation>
    <scope>NUCLEOTIDE SEQUENCE [LARGE SCALE GENOMIC DNA]</scope>
    <source>
        <strain evidence="1 2">KH2T6</strain>
    </source>
</reference>
<dbReference type="Proteomes" id="UP000186015">
    <property type="component" value="Unassembled WGS sequence"/>
</dbReference>
<protein>
    <submittedName>
        <fullName evidence="1">Uncharacterized protein</fullName>
    </submittedName>
</protein>
<evidence type="ECO:0000313" key="1">
    <source>
        <dbReference type="EMBL" id="SEL13326.1"/>
    </source>
</evidence>
<name>A0A1H7MPT0_RUMAL</name>
<gene>
    <name evidence="1" type="ORF">SAMN05216469_11294</name>
</gene>
<dbReference type="RefSeq" id="WP_074834345.1">
    <property type="nucleotide sequence ID" value="NZ_FOAT01000012.1"/>
</dbReference>
<evidence type="ECO:0000313" key="2">
    <source>
        <dbReference type="Proteomes" id="UP000186015"/>
    </source>
</evidence>
<organism evidence="1 2">
    <name type="scientific">Ruminococcus albus</name>
    <dbReference type="NCBI Taxonomy" id="1264"/>
    <lineage>
        <taxon>Bacteria</taxon>
        <taxon>Bacillati</taxon>
        <taxon>Bacillota</taxon>
        <taxon>Clostridia</taxon>
        <taxon>Eubacteriales</taxon>
        <taxon>Oscillospiraceae</taxon>
        <taxon>Ruminococcus</taxon>
    </lineage>
</organism>
<sequence length="114" mass="13040">MIYSIGFWTWAANGTEGTLHEYNGHKYMHVDGNAGKMLKELCGEYPSRWACRSVKYMLPIFRTALQELTEHSAKYSYFDFINGAFMTTAEIAGILKELIARCEAFPDAVLEVDW</sequence>